<dbReference type="EMBL" id="JARKIF010000014">
    <property type="protein sequence ID" value="KAJ7623586.1"/>
    <property type="molecule type" value="Genomic_DNA"/>
</dbReference>
<name>A0AAD7BK94_9AGAR</name>
<proteinExistence type="predicted"/>
<evidence type="ECO:0000313" key="2">
    <source>
        <dbReference type="EMBL" id="KAJ7623586.1"/>
    </source>
</evidence>
<accession>A0AAD7BK94</accession>
<comment type="caution">
    <text evidence="2">The sequence shown here is derived from an EMBL/GenBank/DDBJ whole genome shotgun (WGS) entry which is preliminary data.</text>
</comment>
<dbReference type="AlphaFoldDB" id="A0AAD7BK94"/>
<dbReference type="Pfam" id="PF13380">
    <property type="entry name" value="CoA_binding_2"/>
    <property type="match status" value="1"/>
</dbReference>
<dbReference type="SUPFAM" id="SSF51735">
    <property type="entry name" value="NAD(P)-binding Rossmann-fold domains"/>
    <property type="match status" value="1"/>
</dbReference>
<gene>
    <name evidence="2" type="ORF">FB45DRAFT_109821</name>
</gene>
<dbReference type="InterPro" id="IPR036291">
    <property type="entry name" value="NAD(P)-bd_dom_sf"/>
</dbReference>
<dbReference type="PANTHER" id="PTHR33303">
    <property type="entry name" value="CYTOPLASMIC PROTEIN-RELATED"/>
    <property type="match status" value="1"/>
</dbReference>
<reference evidence="2" key="1">
    <citation type="submission" date="2023-03" db="EMBL/GenBank/DDBJ databases">
        <title>Massive genome expansion in bonnet fungi (Mycena s.s.) driven by repeated elements and novel gene families across ecological guilds.</title>
        <authorList>
            <consortium name="Lawrence Berkeley National Laboratory"/>
            <person name="Harder C.B."/>
            <person name="Miyauchi S."/>
            <person name="Viragh M."/>
            <person name="Kuo A."/>
            <person name="Thoen E."/>
            <person name="Andreopoulos B."/>
            <person name="Lu D."/>
            <person name="Skrede I."/>
            <person name="Drula E."/>
            <person name="Henrissat B."/>
            <person name="Morin E."/>
            <person name="Kohler A."/>
            <person name="Barry K."/>
            <person name="LaButti K."/>
            <person name="Morin E."/>
            <person name="Salamov A."/>
            <person name="Lipzen A."/>
            <person name="Mereny Z."/>
            <person name="Hegedus B."/>
            <person name="Baldrian P."/>
            <person name="Stursova M."/>
            <person name="Weitz H."/>
            <person name="Taylor A."/>
            <person name="Grigoriev I.V."/>
            <person name="Nagy L.G."/>
            <person name="Martin F."/>
            <person name="Kauserud H."/>
        </authorList>
    </citation>
    <scope>NUCLEOTIDE SEQUENCE</scope>
    <source>
        <strain evidence="2">9284</strain>
    </source>
</reference>
<organism evidence="2 3">
    <name type="scientific">Roridomyces roridus</name>
    <dbReference type="NCBI Taxonomy" id="1738132"/>
    <lineage>
        <taxon>Eukaryota</taxon>
        <taxon>Fungi</taxon>
        <taxon>Dikarya</taxon>
        <taxon>Basidiomycota</taxon>
        <taxon>Agaricomycotina</taxon>
        <taxon>Agaricomycetes</taxon>
        <taxon>Agaricomycetidae</taxon>
        <taxon>Agaricales</taxon>
        <taxon>Marasmiineae</taxon>
        <taxon>Mycenaceae</taxon>
        <taxon>Roridomyces</taxon>
    </lineage>
</organism>
<keyword evidence="3" id="KW-1185">Reference proteome</keyword>
<sequence>MANSVAIQKLFLSSPAFAVIGASKDQTKFGTKILNWYKARGLAVQPIHPKEDELEDIATVRSVAELSNPTQTSLSIITPPHITLGILKEAIPLGVPAVWIQPGAADAAVIDWLEKNGAEDRVIHSGPCLLVSGDQLRSSL</sequence>
<evidence type="ECO:0000313" key="3">
    <source>
        <dbReference type="Proteomes" id="UP001221142"/>
    </source>
</evidence>
<dbReference type="Gene3D" id="3.40.50.720">
    <property type="entry name" value="NAD(P)-binding Rossmann-like Domain"/>
    <property type="match status" value="1"/>
</dbReference>
<protein>
    <submittedName>
        <fullName evidence="2">NAD-P-binding protein</fullName>
    </submittedName>
</protein>
<dbReference type="PANTHER" id="PTHR33303:SF2">
    <property type="entry name" value="COA-BINDING DOMAIN-CONTAINING PROTEIN"/>
    <property type="match status" value="1"/>
</dbReference>
<feature type="domain" description="CoA-binding" evidence="1">
    <location>
        <begin position="11"/>
        <end position="104"/>
    </location>
</feature>
<evidence type="ECO:0000259" key="1">
    <source>
        <dbReference type="SMART" id="SM00881"/>
    </source>
</evidence>
<dbReference type="Proteomes" id="UP001221142">
    <property type="component" value="Unassembled WGS sequence"/>
</dbReference>
<dbReference type="InterPro" id="IPR003781">
    <property type="entry name" value="CoA-bd"/>
</dbReference>
<dbReference type="SMART" id="SM00881">
    <property type="entry name" value="CoA_binding"/>
    <property type="match status" value="1"/>
</dbReference>